<protein>
    <submittedName>
        <fullName evidence="2">Uncharacterized protein</fullName>
    </submittedName>
</protein>
<dbReference type="STRING" id="357278.IV61_GL002263"/>
<evidence type="ECO:0000313" key="3">
    <source>
        <dbReference type="Proteomes" id="UP000051176"/>
    </source>
</evidence>
<sequence length="280" mass="30587">MAVVARIATIIKRNAVMRDQLNTVNQAYWSQLVKHLREQPKYAANETLLQRDLADLLTEILAAQKVGQSAEDYLSGGPATVAIAMGKLVEQRSWWQTWDALVPLLVFTLGTILPSVILPAVPLQLLLVAVQYGLFILAMGLGRWLTQRFTIRGRLIGWLVIIVGLLAAMGIAARTVPAHGLVYLTRVGGSITLLVFAVIITGLAWWQNRQHPNAWLPAVLGSLWITTLLALLARFPATSGLMVTSAGNLLIGLGTLLGDASVLIIGWRIWQARQHKAEDA</sequence>
<keyword evidence="3" id="KW-1185">Reference proteome</keyword>
<evidence type="ECO:0000313" key="2">
    <source>
        <dbReference type="EMBL" id="KRK37690.1"/>
    </source>
</evidence>
<name>A0A0R1H321_9LACO</name>
<evidence type="ECO:0000256" key="1">
    <source>
        <dbReference type="SAM" id="Phobius"/>
    </source>
</evidence>
<feature type="transmembrane region" description="Helical" evidence="1">
    <location>
        <begin position="123"/>
        <end position="144"/>
    </location>
</feature>
<dbReference type="EMBL" id="AZCZ01000009">
    <property type="protein sequence ID" value="KRK37690.1"/>
    <property type="molecule type" value="Genomic_DNA"/>
</dbReference>
<reference evidence="2 3" key="1">
    <citation type="journal article" date="2015" name="Genome Announc.">
        <title>Expanding the biotechnology potential of lactobacilli through comparative genomics of 213 strains and associated genera.</title>
        <authorList>
            <person name="Sun Z."/>
            <person name="Harris H.M."/>
            <person name="McCann A."/>
            <person name="Guo C."/>
            <person name="Argimon S."/>
            <person name="Zhang W."/>
            <person name="Yang X."/>
            <person name="Jeffery I.B."/>
            <person name="Cooney J.C."/>
            <person name="Kagawa T.F."/>
            <person name="Liu W."/>
            <person name="Song Y."/>
            <person name="Salvetti E."/>
            <person name="Wrobel A."/>
            <person name="Rasinkangas P."/>
            <person name="Parkhill J."/>
            <person name="Rea M.C."/>
            <person name="O'Sullivan O."/>
            <person name="Ritari J."/>
            <person name="Douillard F.P."/>
            <person name="Paul Ross R."/>
            <person name="Yang R."/>
            <person name="Briner A.E."/>
            <person name="Felis G.E."/>
            <person name="de Vos W.M."/>
            <person name="Barrangou R."/>
            <person name="Klaenhammer T.R."/>
            <person name="Caufield P.W."/>
            <person name="Cui Y."/>
            <person name="Zhang H."/>
            <person name="O'Toole P.W."/>
        </authorList>
    </citation>
    <scope>NUCLEOTIDE SEQUENCE [LARGE SCALE GENOMIC DNA]</scope>
    <source>
        <strain evidence="2 3">ATCC 53295</strain>
    </source>
</reference>
<gene>
    <name evidence="2" type="ORF">FD07_GL002298</name>
</gene>
<keyword evidence="1" id="KW-1133">Transmembrane helix</keyword>
<feature type="transmembrane region" description="Helical" evidence="1">
    <location>
        <begin position="218"/>
        <end position="237"/>
    </location>
</feature>
<dbReference type="PATRIC" id="fig|1267003.4.peg.2428"/>
<feature type="transmembrane region" description="Helical" evidence="1">
    <location>
        <begin position="156"/>
        <end position="177"/>
    </location>
</feature>
<proteinExistence type="predicted"/>
<dbReference type="eggNOG" id="COG4858">
    <property type="taxonomic scope" value="Bacteria"/>
</dbReference>
<feature type="transmembrane region" description="Helical" evidence="1">
    <location>
        <begin position="183"/>
        <end position="206"/>
    </location>
</feature>
<dbReference type="AlphaFoldDB" id="A0A0R1H321"/>
<keyword evidence="1" id="KW-0812">Transmembrane</keyword>
<keyword evidence="1" id="KW-0472">Membrane</keyword>
<dbReference type="Proteomes" id="UP000051176">
    <property type="component" value="Unassembled WGS sequence"/>
</dbReference>
<feature type="transmembrane region" description="Helical" evidence="1">
    <location>
        <begin position="97"/>
        <end position="117"/>
    </location>
</feature>
<comment type="caution">
    <text evidence="2">The sequence shown here is derived from an EMBL/GenBank/DDBJ whole genome shotgun (WGS) entry which is preliminary data.</text>
</comment>
<accession>A0A0R1H321</accession>
<organism evidence="2 3">
    <name type="scientific">Levilactobacillus parabrevis ATCC 53295</name>
    <dbReference type="NCBI Taxonomy" id="1267003"/>
    <lineage>
        <taxon>Bacteria</taxon>
        <taxon>Bacillati</taxon>
        <taxon>Bacillota</taxon>
        <taxon>Bacilli</taxon>
        <taxon>Lactobacillales</taxon>
        <taxon>Lactobacillaceae</taxon>
        <taxon>Levilactobacillus</taxon>
    </lineage>
</organism>
<feature type="transmembrane region" description="Helical" evidence="1">
    <location>
        <begin position="249"/>
        <end position="270"/>
    </location>
</feature>